<name>A0ABV4BIY1_9CLOT</name>
<dbReference type="EMBL" id="JBGEWD010000001">
    <property type="protein sequence ID" value="MEY7998749.1"/>
    <property type="molecule type" value="Genomic_DNA"/>
</dbReference>
<keyword evidence="3" id="KW-1185">Reference proteome</keyword>
<evidence type="ECO:0000313" key="3">
    <source>
        <dbReference type="Proteomes" id="UP001564657"/>
    </source>
</evidence>
<protein>
    <recommendedName>
        <fullName evidence="4">TM2 domain-containing protein</fullName>
    </recommendedName>
</protein>
<organism evidence="2 3">
    <name type="scientific">Clostridium moutaii</name>
    <dbReference type="NCBI Taxonomy" id="3240932"/>
    <lineage>
        <taxon>Bacteria</taxon>
        <taxon>Bacillati</taxon>
        <taxon>Bacillota</taxon>
        <taxon>Clostridia</taxon>
        <taxon>Eubacteriales</taxon>
        <taxon>Clostridiaceae</taxon>
        <taxon>Clostridium</taxon>
    </lineage>
</organism>
<reference evidence="2 3" key="1">
    <citation type="submission" date="2024-08" db="EMBL/GenBank/DDBJ databases">
        <title>Clostridium lapicellarii sp. nov., and Clostridium renhuaiense sp. nov., two species isolated from the mud in a fermentation cellar used for producing sauce-flavour Chinese liquors.</title>
        <authorList>
            <person name="Yang F."/>
            <person name="Wang H."/>
            <person name="Chen L.Q."/>
            <person name="Zhou N."/>
            <person name="Lu J.J."/>
            <person name="Pu X.X."/>
            <person name="Wan B."/>
            <person name="Wang L."/>
            <person name="Liu S.J."/>
        </authorList>
    </citation>
    <scope>NUCLEOTIDE SEQUENCE [LARGE SCALE GENOMIC DNA]</scope>
    <source>
        <strain evidence="2 3">MT-5</strain>
    </source>
</reference>
<feature type="transmembrane region" description="Helical" evidence="1">
    <location>
        <begin position="105"/>
        <end position="124"/>
    </location>
</feature>
<keyword evidence="1" id="KW-0472">Membrane</keyword>
<sequence length="176" mass="20535">MRIKRGNFLTFIFSLLPGAGHMYIGFMKMGISFMSMFFFIIFISTWLHIGPLLFFLPLIWFYSFFDCMNKQYLPDEEFSLLEDNYLFSFDKLMTLDKDLFKRRRLFVGILLLLLGIYLIWINIMRILVSYIPNALYNVINNLTAIAPQIIVGISIIIVGIKLIAGKKRESDSDDNA</sequence>
<keyword evidence="1" id="KW-1133">Transmembrane helix</keyword>
<proteinExistence type="predicted"/>
<dbReference type="Proteomes" id="UP001564657">
    <property type="component" value="Unassembled WGS sequence"/>
</dbReference>
<gene>
    <name evidence="2" type="ORF">AB8U03_00815</name>
</gene>
<evidence type="ECO:0000256" key="1">
    <source>
        <dbReference type="SAM" id="Phobius"/>
    </source>
</evidence>
<feature type="transmembrane region" description="Helical" evidence="1">
    <location>
        <begin position="144"/>
        <end position="164"/>
    </location>
</feature>
<keyword evidence="1" id="KW-0812">Transmembrane</keyword>
<evidence type="ECO:0008006" key="4">
    <source>
        <dbReference type="Google" id="ProtNLM"/>
    </source>
</evidence>
<accession>A0ABV4BIY1</accession>
<evidence type="ECO:0000313" key="2">
    <source>
        <dbReference type="EMBL" id="MEY7998749.1"/>
    </source>
</evidence>
<comment type="caution">
    <text evidence="2">The sequence shown here is derived from an EMBL/GenBank/DDBJ whole genome shotgun (WGS) entry which is preliminary data.</text>
</comment>
<feature type="transmembrane region" description="Helical" evidence="1">
    <location>
        <begin position="36"/>
        <end position="62"/>
    </location>
</feature>
<dbReference type="RefSeq" id="WP_369702639.1">
    <property type="nucleotide sequence ID" value="NZ_JBGEWD010000001.1"/>
</dbReference>